<proteinExistence type="predicted"/>
<dbReference type="InterPro" id="IPR026843">
    <property type="entry name" value="SbcD_C"/>
</dbReference>
<dbReference type="AlphaFoldDB" id="A0A6F8YP80"/>
<accession>A0A6F8YP80</accession>
<organism evidence="2 3">
    <name type="scientific">Phytohabitans suffuscus</name>
    <dbReference type="NCBI Taxonomy" id="624315"/>
    <lineage>
        <taxon>Bacteria</taxon>
        <taxon>Bacillati</taxon>
        <taxon>Actinomycetota</taxon>
        <taxon>Actinomycetes</taxon>
        <taxon>Micromonosporales</taxon>
        <taxon>Micromonosporaceae</taxon>
    </lineage>
</organism>
<keyword evidence="3" id="KW-1185">Reference proteome</keyword>
<evidence type="ECO:0000313" key="2">
    <source>
        <dbReference type="EMBL" id="BCB87947.1"/>
    </source>
</evidence>
<reference evidence="2 3" key="2">
    <citation type="submission" date="2020-03" db="EMBL/GenBank/DDBJ databases">
        <authorList>
            <person name="Ichikawa N."/>
            <person name="Kimura A."/>
            <person name="Kitahashi Y."/>
            <person name="Uohara A."/>
        </authorList>
    </citation>
    <scope>NUCLEOTIDE SEQUENCE [LARGE SCALE GENOMIC DNA]</scope>
    <source>
        <strain evidence="2 3">NBRC 105367</strain>
    </source>
</reference>
<name>A0A6F8YP80_9ACTN</name>
<dbReference type="Pfam" id="PF12320">
    <property type="entry name" value="SbcD_C"/>
    <property type="match status" value="1"/>
</dbReference>
<reference evidence="2 3" key="1">
    <citation type="submission" date="2020-03" db="EMBL/GenBank/DDBJ databases">
        <title>Whole genome shotgun sequence of Phytohabitans suffuscus NBRC 105367.</title>
        <authorList>
            <person name="Komaki H."/>
            <person name="Tamura T."/>
        </authorList>
    </citation>
    <scope>NUCLEOTIDE SEQUENCE [LARGE SCALE GENOMIC DNA]</scope>
    <source>
        <strain evidence="2 3">NBRC 105367</strain>
    </source>
</reference>
<dbReference type="Proteomes" id="UP000503011">
    <property type="component" value="Chromosome"/>
</dbReference>
<sequence length="123" mass="13612">MTAESTAKVRDVPITAAVPLRTVRGTLAELSTVDGDQPGWLRVYVREAPRAGLREEVQALLPRALEVRIDPDMLPRTAASARAERAGRSPRDLFSDYLESRGHADEGVQELFDTLYEEVSTHP</sequence>
<gene>
    <name evidence="2" type="ORF">Psuf_052600</name>
</gene>
<feature type="domain" description="Nuclease SbcCD subunit D C-terminal" evidence="1">
    <location>
        <begin position="18"/>
        <end position="100"/>
    </location>
</feature>
<dbReference type="EMBL" id="AP022871">
    <property type="protein sequence ID" value="BCB87947.1"/>
    <property type="molecule type" value="Genomic_DNA"/>
</dbReference>
<dbReference type="KEGG" id="psuu:Psuf_052600"/>
<evidence type="ECO:0000259" key="1">
    <source>
        <dbReference type="Pfam" id="PF12320"/>
    </source>
</evidence>
<protein>
    <recommendedName>
        <fullName evidence="1">Nuclease SbcCD subunit D C-terminal domain-containing protein</fullName>
    </recommendedName>
</protein>
<evidence type="ECO:0000313" key="3">
    <source>
        <dbReference type="Proteomes" id="UP000503011"/>
    </source>
</evidence>